<keyword evidence="7" id="KW-0067">ATP-binding</keyword>
<dbReference type="SUPFAM" id="SSF55874">
    <property type="entry name" value="ATPase domain of HSP90 chaperone/DNA topoisomerase II/histidine kinase"/>
    <property type="match status" value="1"/>
</dbReference>
<dbReference type="PANTHER" id="PTHR43065">
    <property type="entry name" value="SENSOR HISTIDINE KINASE"/>
    <property type="match status" value="1"/>
</dbReference>
<evidence type="ECO:0000256" key="3">
    <source>
        <dbReference type="ARBA" id="ARBA00022553"/>
    </source>
</evidence>
<feature type="domain" description="PAC" evidence="11">
    <location>
        <begin position="39"/>
        <end position="91"/>
    </location>
</feature>
<reference evidence="12" key="1">
    <citation type="submission" date="2020-04" db="EMBL/GenBank/DDBJ databases">
        <authorList>
            <person name="Zhang T."/>
        </authorList>
    </citation>
    <scope>NUCLEOTIDE SEQUENCE</scope>
    <source>
        <strain evidence="12">HKST-UBA01</strain>
    </source>
</reference>
<dbReference type="PROSITE" id="PS50113">
    <property type="entry name" value="PAC"/>
    <property type="match status" value="2"/>
</dbReference>
<dbReference type="GO" id="GO:0006355">
    <property type="term" value="P:regulation of DNA-templated transcription"/>
    <property type="evidence" value="ECO:0007669"/>
    <property type="project" value="InterPro"/>
</dbReference>
<dbReference type="AlphaFoldDB" id="A0A956RQU1"/>
<keyword evidence="5" id="KW-0547">Nucleotide-binding</keyword>
<dbReference type="InterPro" id="IPR005467">
    <property type="entry name" value="His_kinase_dom"/>
</dbReference>
<dbReference type="PROSITE" id="PS50109">
    <property type="entry name" value="HIS_KIN"/>
    <property type="match status" value="1"/>
</dbReference>
<dbReference type="CDD" id="cd00130">
    <property type="entry name" value="PAS"/>
    <property type="match status" value="2"/>
</dbReference>
<reference evidence="12" key="2">
    <citation type="journal article" date="2021" name="Microbiome">
        <title>Successional dynamics and alternative stable states in a saline activated sludge microbial community over 9 years.</title>
        <authorList>
            <person name="Wang Y."/>
            <person name="Ye J."/>
            <person name="Ju F."/>
            <person name="Liu L."/>
            <person name="Boyd J.A."/>
            <person name="Deng Y."/>
            <person name="Parks D.H."/>
            <person name="Jiang X."/>
            <person name="Yin X."/>
            <person name="Woodcroft B.J."/>
            <person name="Tyson G.W."/>
            <person name="Hugenholtz P."/>
            <person name="Polz M.F."/>
            <person name="Zhang T."/>
        </authorList>
    </citation>
    <scope>NUCLEOTIDE SEQUENCE</scope>
    <source>
        <strain evidence="12">HKST-UBA01</strain>
    </source>
</reference>
<dbReference type="InterPro" id="IPR013767">
    <property type="entry name" value="PAS_fold"/>
</dbReference>
<dbReference type="SMART" id="SM00086">
    <property type="entry name" value="PAC"/>
    <property type="match status" value="2"/>
</dbReference>
<keyword evidence="6" id="KW-0418">Kinase</keyword>
<dbReference type="InterPro" id="IPR000700">
    <property type="entry name" value="PAS-assoc_C"/>
</dbReference>
<evidence type="ECO:0000256" key="1">
    <source>
        <dbReference type="ARBA" id="ARBA00000085"/>
    </source>
</evidence>
<dbReference type="InterPro" id="IPR004358">
    <property type="entry name" value="Sig_transdc_His_kin-like_C"/>
</dbReference>
<keyword evidence="8" id="KW-0902">Two-component regulatory system</keyword>
<dbReference type="GO" id="GO:0000160">
    <property type="term" value="P:phosphorelay signal transduction system"/>
    <property type="evidence" value="ECO:0007669"/>
    <property type="project" value="UniProtKB-KW"/>
</dbReference>
<name>A0A956RQU1_UNCEI</name>
<dbReference type="Pfam" id="PF00989">
    <property type="entry name" value="PAS"/>
    <property type="match status" value="1"/>
</dbReference>
<evidence type="ECO:0000313" key="12">
    <source>
        <dbReference type="EMBL" id="MCA9729673.1"/>
    </source>
</evidence>
<dbReference type="EC" id="2.7.13.3" evidence="2"/>
<dbReference type="GO" id="GO:0004673">
    <property type="term" value="F:protein histidine kinase activity"/>
    <property type="evidence" value="ECO:0007669"/>
    <property type="project" value="UniProtKB-EC"/>
</dbReference>
<accession>A0A956RQU1</accession>
<keyword evidence="4" id="KW-0808">Transferase</keyword>
<evidence type="ECO:0000259" key="9">
    <source>
        <dbReference type="PROSITE" id="PS50109"/>
    </source>
</evidence>
<dbReference type="Pfam" id="PF02518">
    <property type="entry name" value="HATPase_c"/>
    <property type="match status" value="1"/>
</dbReference>
<dbReference type="GO" id="GO:0005524">
    <property type="term" value="F:ATP binding"/>
    <property type="evidence" value="ECO:0007669"/>
    <property type="project" value="UniProtKB-KW"/>
</dbReference>
<evidence type="ECO:0000256" key="7">
    <source>
        <dbReference type="ARBA" id="ARBA00022840"/>
    </source>
</evidence>
<dbReference type="InterPro" id="IPR000014">
    <property type="entry name" value="PAS"/>
</dbReference>
<dbReference type="NCBIfam" id="TIGR00229">
    <property type="entry name" value="sensory_box"/>
    <property type="match status" value="2"/>
</dbReference>
<dbReference type="PRINTS" id="PR00344">
    <property type="entry name" value="BCTRLSENSOR"/>
</dbReference>
<proteinExistence type="predicted"/>
<feature type="domain" description="PAC" evidence="11">
    <location>
        <begin position="161"/>
        <end position="213"/>
    </location>
</feature>
<evidence type="ECO:0000259" key="11">
    <source>
        <dbReference type="PROSITE" id="PS50113"/>
    </source>
</evidence>
<keyword evidence="3" id="KW-0597">Phosphoprotein</keyword>
<dbReference type="Gene3D" id="1.10.287.130">
    <property type="match status" value="1"/>
</dbReference>
<dbReference type="InterPro" id="IPR036890">
    <property type="entry name" value="HATPase_C_sf"/>
</dbReference>
<dbReference type="PANTHER" id="PTHR43065:SF46">
    <property type="entry name" value="C4-DICARBOXYLATE TRANSPORT SENSOR PROTEIN DCTB"/>
    <property type="match status" value="1"/>
</dbReference>
<dbReference type="InterPro" id="IPR003594">
    <property type="entry name" value="HATPase_dom"/>
</dbReference>
<feature type="domain" description="PAS" evidence="10">
    <location>
        <begin position="88"/>
        <end position="132"/>
    </location>
</feature>
<dbReference type="Gene3D" id="3.30.565.10">
    <property type="entry name" value="Histidine kinase-like ATPase, C-terminal domain"/>
    <property type="match status" value="1"/>
</dbReference>
<protein>
    <recommendedName>
        <fullName evidence="2">histidine kinase</fullName>
        <ecNumber evidence="2">2.7.13.3</ecNumber>
    </recommendedName>
</protein>
<evidence type="ECO:0000256" key="8">
    <source>
        <dbReference type="ARBA" id="ARBA00023012"/>
    </source>
</evidence>
<feature type="domain" description="Histidine kinase" evidence="9">
    <location>
        <begin position="226"/>
        <end position="480"/>
    </location>
</feature>
<comment type="catalytic activity">
    <reaction evidence="1">
        <text>ATP + protein L-histidine = ADP + protein N-phospho-L-histidine.</text>
        <dbReference type="EC" id="2.7.13.3"/>
    </reaction>
</comment>
<gene>
    <name evidence="12" type="ORF">KC729_18470</name>
</gene>
<sequence length="489" mass="53084">LSDPQDIIGKTDYELGWAEQADLYRAGDRKVMEGGIDLLNLEEPQSRTDGTVVTLLTSKVPLRNEAGELLGILGIYADISDRKAAEARLHLLSAALEATSYPIVITDASGIISWVNPAFTVLTGYSREEVIGANPKMLKSGEHSPEFYRDLWATIRRGEIWRSEFVNRRKDGTLYTEEGTITPVRDEAGQISHFVAVKQDITEKKLLQSQLAQAQKLEAIGQLAAGIAHEVNTPTQFIGDNTNFLQTAFGDLIRCLERIEEIAGAGEGGDPIPAAGEIRAALKEADVEYLQEEIPRAITQTLEGIDRVGTIVRAMKEFSHPATEKVATDLNHAIETTSIVARNEWKYVAELELDLDPSMPQVECVPGEINQAIVNMIVNAAHAIADAVGTSGAKGRITVSTRSLPGEIEIQVRDTGTGMKPEVRDRVFDPFFTTKAVGRGTGQGLTITHDVVVRRHGGTIRVESELGQGTTFILRLPVSGVGAEQLASG</sequence>
<organism evidence="12 13">
    <name type="scientific">Eiseniibacteriota bacterium</name>
    <dbReference type="NCBI Taxonomy" id="2212470"/>
    <lineage>
        <taxon>Bacteria</taxon>
        <taxon>Candidatus Eiseniibacteriota</taxon>
    </lineage>
</organism>
<dbReference type="InterPro" id="IPR013656">
    <property type="entry name" value="PAS_4"/>
</dbReference>
<dbReference type="InterPro" id="IPR035965">
    <property type="entry name" value="PAS-like_dom_sf"/>
</dbReference>
<evidence type="ECO:0000259" key="10">
    <source>
        <dbReference type="PROSITE" id="PS50112"/>
    </source>
</evidence>
<dbReference type="Proteomes" id="UP000697710">
    <property type="component" value="Unassembled WGS sequence"/>
</dbReference>
<dbReference type="Pfam" id="PF08448">
    <property type="entry name" value="PAS_4"/>
    <property type="match status" value="1"/>
</dbReference>
<dbReference type="InterPro" id="IPR001610">
    <property type="entry name" value="PAC"/>
</dbReference>
<dbReference type="PROSITE" id="PS50112">
    <property type="entry name" value="PAS"/>
    <property type="match status" value="1"/>
</dbReference>
<evidence type="ECO:0000256" key="4">
    <source>
        <dbReference type="ARBA" id="ARBA00022679"/>
    </source>
</evidence>
<dbReference type="SMART" id="SM00387">
    <property type="entry name" value="HATPase_c"/>
    <property type="match status" value="1"/>
</dbReference>
<dbReference type="SMART" id="SM00091">
    <property type="entry name" value="PAS"/>
    <property type="match status" value="1"/>
</dbReference>
<evidence type="ECO:0000256" key="5">
    <source>
        <dbReference type="ARBA" id="ARBA00022741"/>
    </source>
</evidence>
<evidence type="ECO:0000313" key="13">
    <source>
        <dbReference type="Proteomes" id="UP000697710"/>
    </source>
</evidence>
<evidence type="ECO:0000256" key="2">
    <source>
        <dbReference type="ARBA" id="ARBA00012438"/>
    </source>
</evidence>
<feature type="non-terminal residue" evidence="12">
    <location>
        <position position="1"/>
    </location>
</feature>
<dbReference type="EMBL" id="JAGQHR010000794">
    <property type="protein sequence ID" value="MCA9729673.1"/>
    <property type="molecule type" value="Genomic_DNA"/>
</dbReference>
<dbReference type="SUPFAM" id="SSF55785">
    <property type="entry name" value="PYP-like sensor domain (PAS domain)"/>
    <property type="match status" value="2"/>
</dbReference>
<comment type="caution">
    <text evidence="12">The sequence shown here is derived from an EMBL/GenBank/DDBJ whole genome shotgun (WGS) entry which is preliminary data.</text>
</comment>
<evidence type="ECO:0000256" key="6">
    <source>
        <dbReference type="ARBA" id="ARBA00022777"/>
    </source>
</evidence>
<dbReference type="Gene3D" id="3.30.450.20">
    <property type="entry name" value="PAS domain"/>
    <property type="match status" value="2"/>
</dbReference>